<dbReference type="InterPro" id="IPR015422">
    <property type="entry name" value="PyrdxlP-dep_Trfase_small"/>
</dbReference>
<evidence type="ECO:0000313" key="7">
    <source>
        <dbReference type="EMBL" id="MDA3730321.1"/>
    </source>
</evidence>
<dbReference type="InterPro" id="IPR015421">
    <property type="entry name" value="PyrdxlP-dep_Trfase_major"/>
</dbReference>
<evidence type="ECO:0000256" key="3">
    <source>
        <dbReference type="ARBA" id="ARBA00012239"/>
    </source>
</evidence>
<accession>A0AA42IZL7</accession>
<dbReference type="NCBIfam" id="TIGR01977">
    <property type="entry name" value="am_tr_V_EF2568"/>
    <property type="match status" value="1"/>
</dbReference>
<evidence type="ECO:0000259" key="6">
    <source>
        <dbReference type="Pfam" id="PF00266"/>
    </source>
</evidence>
<keyword evidence="7" id="KW-0808">Transferase</keyword>
<dbReference type="RefSeq" id="WP_271010982.1">
    <property type="nucleotide sequence ID" value="NZ_JAQIFT010000011.1"/>
</dbReference>
<proteinExistence type="inferred from homology"/>
<dbReference type="EMBL" id="JAQIFT010000011">
    <property type="protein sequence ID" value="MDA3730321.1"/>
    <property type="molecule type" value="Genomic_DNA"/>
</dbReference>
<name>A0AA42IZL7_9FIRM</name>
<keyword evidence="8" id="KW-1185">Reference proteome</keyword>
<dbReference type="GO" id="GO:0008483">
    <property type="term" value="F:transaminase activity"/>
    <property type="evidence" value="ECO:0007669"/>
    <property type="project" value="UniProtKB-KW"/>
</dbReference>
<dbReference type="InterPro" id="IPR010969">
    <property type="entry name" value="Cys_dSase-rel_unknwn_funct"/>
</dbReference>
<reference evidence="7" key="1">
    <citation type="journal article" date="2023" name="Int. J. Syst. Evol. Microbiol.">
        <title>&lt;i&gt;Holtiella tumoricola&lt;/i&gt; gen. nov. sp. nov., isolated from a human clinical sample.</title>
        <authorList>
            <person name="Allen-Vercoe E."/>
            <person name="Daigneault M.C."/>
            <person name="Vancuren S.J."/>
            <person name="Cochrane K."/>
            <person name="O'Neal L.L."/>
            <person name="Sankaranarayanan K."/>
            <person name="Lawson P.A."/>
        </authorList>
    </citation>
    <scope>NUCLEOTIDE SEQUENCE</scope>
    <source>
        <strain evidence="7">CC70A</strain>
    </source>
</reference>
<organism evidence="7 8">
    <name type="scientific">Holtiella tumoricola</name>
    <dbReference type="NCBI Taxonomy" id="3018743"/>
    <lineage>
        <taxon>Bacteria</taxon>
        <taxon>Bacillati</taxon>
        <taxon>Bacillota</taxon>
        <taxon>Clostridia</taxon>
        <taxon>Lachnospirales</taxon>
        <taxon>Cellulosilyticaceae</taxon>
        <taxon>Holtiella</taxon>
    </lineage>
</organism>
<dbReference type="PANTHER" id="PTHR43586:SF4">
    <property type="entry name" value="ISOPENICILLIN N EPIMERASE"/>
    <property type="match status" value="1"/>
</dbReference>
<evidence type="ECO:0000313" key="8">
    <source>
        <dbReference type="Proteomes" id="UP001169242"/>
    </source>
</evidence>
<dbReference type="InterPro" id="IPR016454">
    <property type="entry name" value="Cysteine_dSase"/>
</dbReference>
<dbReference type="GO" id="GO:0031071">
    <property type="term" value="F:cysteine desulfurase activity"/>
    <property type="evidence" value="ECO:0007669"/>
    <property type="project" value="UniProtKB-EC"/>
</dbReference>
<evidence type="ECO:0000256" key="1">
    <source>
        <dbReference type="ARBA" id="ARBA00001933"/>
    </source>
</evidence>
<dbReference type="Proteomes" id="UP001169242">
    <property type="component" value="Unassembled WGS sequence"/>
</dbReference>
<comment type="catalytic activity">
    <reaction evidence="5">
        <text>(sulfur carrier)-H + L-cysteine = (sulfur carrier)-SH + L-alanine</text>
        <dbReference type="Rhea" id="RHEA:43892"/>
        <dbReference type="Rhea" id="RHEA-COMP:14737"/>
        <dbReference type="Rhea" id="RHEA-COMP:14739"/>
        <dbReference type="ChEBI" id="CHEBI:29917"/>
        <dbReference type="ChEBI" id="CHEBI:35235"/>
        <dbReference type="ChEBI" id="CHEBI:57972"/>
        <dbReference type="ChEBI" id="CHEBI:64428"/>
        <dbReference type="EC" id="2.8.1.7"/>
    </reaction>
</comment>
<protein>
    <recommendedName>
        <fullName evidence="3">cysteine desulfurase</fullName>
        <ecNumber evidence="3">2.8.1.7</ecNumber>
    </recommendedName>
</protein>
<sequence>MIYLDHAATSFHKPPEVAEAVYHAILNTGNSGRGVHGASLDASRLIYKTREKLSQLFNVGDSARVVFTSNATESLNIAIQGLLKSGDHCITTALEHNSVLRPLYLMEKQGVRLTVVGTDKKGCIDISQIEAAICKESKVIVITHASNVLGNVTEIEQIGKLCRQYGLLLILDASQTAGLIPIDMQKLGISVLCCSGHKSLLGPQGIGLLCLAEGAIPNPLKVGGTGMDSFSHTMDLPLPTRLEAGTLNTHGIAGLSAACDYLNHYGQLQILEEATVLAKRFIAGIQDVPGIALYGDLDAIVRTPVVALNIRDMDSAEIADELFYRFNIATRAGAHCAPLVHEAFQTEEQGMVRFSFSHFNTQDEVDEAIQALRTLEEETR</sequence>
<dbReference type="PANTHER" id="PTHR43586">
    <property type="entry name" value="CYSTEINE DESULFURASE"/>
    <property type="match status" value="1"/>
</dbReference>
<comment type="similarity">
    <text evidence="2">Belongs to the class-V pyridoxal-phosphate-dependent aminotransferase family. Csd subfamily.</text>
</comment>
<comment type="cofactor">
    <cofactor evidence="1">
        <name>pyridoxal 5'-phosphate</name>
        <dbReference type="ChEBI" id="CHEBI:597326"/>
    </cofactor>
</comment>
<feature type="domain" description="Aminotransferase class V" evidence="6">
    <location>
        <begin position="2"/>
        <end position="366"/>
    </location>
</feature>
<dbReference type="InterPro" id="IPR000192">
    <property type="entry name" value="Aminotrans_V_dom"/>
</dbReference>
<comment type="caution">
    <text evidence="7">The sequence shown here is derived from an EMBL/GenBank/DDBJ whole genome shotgun (WGS) entry which is preliminary data.</text>
</comment>
<keyword evidence="7" id="KW-0032">Aminotransferase</keyword>
<evidence type="ECO:0000256" key="4">
    <source>
        <dbReference type="ARBA" id="ARBA00022898"/>
    </source>
</evidence>
<evidence type="ECO:0000256" key="2">
    <source>
        <dbReference type="ARBA" id="ARBA00010447"/>
    </source>
</evidence>
<dbReference type="InterPro" id="IPR015424">
    <property type="entry name" value="PyrdxlP-dep_Trfase"/>
</dbReference>
<dbReference type="SUPFAM" id="SSF53383">
    <property type="entry name" value="PLP-dependent transferases"/>
    <property type="match status" value="1"/>
</dbReference>
<gene>
    <name evidence="7" type="ORF">PBV87_02230</name>
</gene>
<dbReference type="Gene3D" id="3.90.1150.10">
    <property type="entry name" value="Aspartate Aminotransferase, domain 1"/>
    <property type="match status" value="1"/>
</dbReference>
<dbReference type="EC" id="2.8.1.7" evidence="3"/>
<dbReference type="AlphaFoldDB" id="A0AA42IZL7"/>
<dbReference type="Gene3D" id="3.40.640.10">
    <property type="entry name" value="Type I PLP-dependent aspartate aminotransferase-like (Major domain)"/>
    <property type="match status" value="1"/>
</dbReference>
<dbReference type="PIRSF" id="PIRSF005572">
    <property type="entry name" value="NifS"/>
    <property type="match status" value="1"/>
</dbReference>
<keyword evidence="4" id="KW-0663">Pyridoxal phosphate</keyword>
<dbReference type="Pfam" id="PF00266">
    <property type="entry name" value="Aminotran_5"/>
    <property type="match status" value="1"/>
</dbReference>
<evidence type="ECO:0000256" key="5">
    <source>
        <dbReference type="ARBA" id="ARBA00050776"/>
    </source>
</evidence>